<feature type="domain" description="HTH lacI-type" evidence="5">
    <location>
        <begin position="6"/>
        <end position="60"/>
    </location>
</feature>
<sequence>MGVQRVTIKDVAHEAGVSVSTASRVLSRAGSTSPTAEENVREAATRLGYRINLHARSLRSLHTQTVGLLIPDVRNPFFAELAHTIEQRALASGYSTLLGNANEQLDQQERYIQNTRSLRVDGMIIAPQGQGQGGLNDLVADGTPMVFVDRVAPGIKLPSVTSDPSNGIAEALRHLHECGHRRIGCIAGPQHTSTGRERLQQVRDAAESLGLELPDSTIHIGDFQERSGAEGAAKLVDAGVDAIFAADSPMTLGALRALQARGVRVGQDVSLVGFDDLPLFSLTDPPLSVVAQDVQKLGEHAFDLLLEVINGRNPTSVRLPTRLVTRASTRTPHQADNRKLVNHE</sequence>
<dbReference type="InterPro" id="IPR000843">
    <property type="entry name" value="HTH_LacI"/>
</dbReference>
<name>A0A542ZT24_9ACTN</name>
<evidence type="ECO:0000256" key="3">
    <source>
        <dbReference type="ARBA" id="ARBA00023125"/>
    </source>
</evidence>
<dbReference type="SMART" id="SM00354">
    <property type="entry name" value="HTH_LACI"/>
    <property type="match status" value="1"/>
</dbReference>
<evidence type="ECO:0000313" key="7">
    <source>
        <dbReference type="Proteomes" id="UP000316196"/>
    </source>
</evidence>
<accession>A0A542ZT24</accession>
<dbReference type="Pfam" id="PF13377">
    <property type="entry name" value="Peripla_BP_3"/>
    <property type="match status" value="1"/>
</dbReference>
<keyword evidence="2" id="KW-0805">Transcription regulation</keyword>
<keyword evidence="1" id="KW-0678">Repressor</keyword>
<evidence type="ECO:0000256" key="1">
    <source>
        <dbReference type="ARBA" id="ARBA00022491"/>
    </source>
</evidence>
<dbReference type="SUPFAM" id="SSF47413">
    <property type="entry name" value="lambda repressor-like DNA-binding domains"/>
    <property type="match status" value="1"/>
</dbReference>
<dbReference type="Pfam" id="PF00356">
    <property type="entry name" value="LacI"/>
    <property type="match status" value="1"/>
</dbReference>
<keyword evidence="4" id="KW-0804">Transcription</keyword>
<organism evidence="6 7">
    <name type="scientific">Propioniferax innocua</name>
    <dbReference type="NCBI Taxonomy" id="1753"/>
    <lineage>
        <taxon>Bacteria</taxon>
        <taxon>Bacillati</taxon>
        <taxon>Actinomycetota</taxon>
        <taxon>Actinomycetes</taxon>
        <taxon>Propionibacteriales</taxon>
        <taxon>Propionibacteriaceae</taxon>
        <taxon>Propioniferax</taxon>
    </lineage>
</organism>
<dbReference type="AlphaFoldDB" id="A0A542ZT24"/>
<dbReference type="GO" id="GO:0000976">
    <property type="term" value="F:transcription cis-regulatory region binding"/>
    <property type="evidence" value="ECO:0007669"/>
    <property type="project" value="TreeGrafter"/>
</dbReference>
<dbReference type="InterPro" id="IPR028082">
    <property type="entry name" value="Peripla_BP_I"/>
</dbReference>
<keyword evidence="7" id="KW-1185">Reference proteome</keyword>
<evidence type="ECO:0000259" key="5">
    <source>
        <dbReference type="PROSITE" id="PS50932"/>
    </source>
</evidence>
<dbReference type="InterPro" id="IPR046335">
    <property type="entry name" value="LacI/GalR-like_sensor"/>
</dbReference>
<dbReference type="RefSeq" id="WP_142093134.1">
    <property type="nucleotide sequence ID" value="NZ_BAAAMD010000002.1"/>
</dbReference>
<dbReference type="OrthoDB" id="189006at2"/>
<dbReference type="PROSITE" id="PS50932">
    <property type="entry name" value="HTH_LACI_2"/>
    <property type="match status" value="1"/>
</dbReference>
<evidence type="ECO:0000256" key="2">
    <source>
        <dbReference type="ARBA" id="ARBA00023015"/>
    </source>
</evidence>
<dbReference type="PANTHER" id="PTHR30146:SF148">
    <property type="entry name" value="HTH-TYPE TRANSCRIPTIONAL REPRESSOR PURR-RELATED"/>
    <property type="match status" value="1"/>
</dbReference>
<dbReference type="SUPFAM" id="SSF53822">
    <property type="entry name" value="Periplasmic binding protein-like I"/>
    <property type="match status" value="1"/>
</dbReference>
<keyword evidence="3" id="KW-0238">DNA-binding</keyword>
<dbReference type="Gene3D" id="1.10.260.40">
    <property type="entry name" value="lambda repressor-like DNA-binding domains"/>
    <property type="match status" value="1"/>
</dbReference>
<reference evidence="6 7" key="1">
    <citation type="submission" date="2019-06" db="EMBL/GenBank/DDBJ databases">
        <title>Sequencing the genomes of 1000 actinobacteria strains.</title>
        <authorList>
            <person name="Klenk H.-P."/>
        </authorList>
    </citation>
    <scope>NUCLEOTIDE SEQUENCE [LARGE SCALE GENOMIC DNA]</scope>
    <source>
        <strain evidence="6 7">DSM 8251</strain>
    </source>
</reference>
<dbReference type="InterPro" id="IPR010982">
    <property type="entry name" value="Lambda_DNA-bd_dom_sf"/>
</dbReference>
<evidence type="ECO:0000256" key="4">
    <source>
        <dbReference type="ARBA" id="ARBA00023163"/>
    </source>
</evidence>
<evidence type="ECO:0000313" key="6">
    <source>
        <dbReference type="EMBL" id="TQL63409.1"/>
    </source>
</evidence>
<gene>
    <name evidence="6" type="ORF">FB460_1221</name>
</gene>
<proteinExistence type="predicted"/>
<dbReference type="PANTHER" id="PTHR30146">
    <property type="entry name" value="LACI-RELATED TRANSCRIPTIONAL REPRESSOR"/>
    <property type="match status" value="1"/>
</dbReference>
<dbReference type="Proteomes" id="UP000316196">
    <property type="component" value="Unassembled WGS sequence"/>
</dbReference>
<protein>
    <submittedName>
        <fullName evidence="6">LacI family transcriptional regulator</fullName>
    </submittedName>
</protein>
<dbReference type="PROSITE" id="PS00356">
    <property type="entry name" value="HTH_LACI_1"/>
    <property type="match status" value="1"/>
</dbReference>
<dbReference type="PRINTS" id="PR00036">
    <property type="entry name" value="HTHLACI"/>
</dbReference>
<dbReference type="CDD" id="cd01392">
    <property type="entry name" value="HTH_LacI"/>
    <property type="match status" value="1"/>
</dbReference>
<comment type="caution">
    <text evidence="6">The sequence shown here is derived from an EMBL/GenBank/DDBJ whole genome shotgun (WGS) entry which is preliminary data.</text>
</comment>
<dbReference type="GO" id="GO:0003700">
    <property type="term" value="F:DNA-binding transcription factor activity"/>
    <property type="evidence" value="ECO:0007669"/>
    <property type="project" value="TreeGrafter"/>
</dbReference>
<dbReference type="Gene3D" id="3.40.50.2300">
    <property type="match status" value="2"/>
</dbReference>
<dbReference type="EMBL" id="VFOR01000001">
    <property type="protein sequence ID" value="TQL63409.1"/>
    <property type="molecule type" value="Genomic_DNA"/>
</dbReference>